<name>A0AA89C0W0_PINIB</name>
<feature type="compositionally biased region" description="Basic and acidic residues" evidence="1">
    <location>
        <begin position="331"/>
        <end position="347"/>
    </location>
</feature>
<evidence type="ECO:0000256" key="1">
    <source>
        <dbReference type="SAM" id="MobiDB-lite"/>
    </source>
</evidence>
<feature type="region of interest" description="Disordered" evidence="1">
    <location>
        <begin position="238"/>
        <end position="260"/>
    </location>
</feature>
<dbReference type="EMBL" id="VSWD01000007">
    <property type="protein sequence ID" value="KAK3097857.1"/>
    <property type="molecule type" value="Genomic_DNA"/>
</dbReference>
<feature type="region of interest" description="Disordered" evidence="1">
    <location>
        <begin position="365"/>
        <end position="448"/>
    </location>
</feature>
<dbReference type="AlphaFoldDB" id="A0AA89C0W0"/>
<gene>
    <name evidence="2" type="ORF">FSP39_013865</name>
</gene>
<feature type="compositionally biased region" description="Basic and acidic residues" evidence="1">
    <location>
        <begin position="115"/>
        <end position="128"/>
    </location>
</feature>
<evidence type="ECO:0000313" key="3">
    <source>
        <dbReference type="Proteomes" id="UP001186944"/>
    </source>
</evidence>
<feature type="compositionally biased region" description="Basic and acidic residues" evidence="1">
    <location>
        <begin position="86"/>
        <end position="97"/>
    </location>
</feature>
<feature type="compositionally biased region" description="Basic and acidic residues" evidence="1">
    <location>
        <begin position="406"/>
        <end position="418"/>
    </location>
</feature>
<feature type="region of interest" description="Disordered" evidence="1">
    <location>
        <begin position="59"/>
        <end position="163"/>
    </location>
</feature>
<dbReference type="Proteomes" id="UP001186944">
    <property type="component" value="Unassembled WGS sequence"/>
</dbReference>
<reference evidence="2" key="1">
    <citation type="submission" date="2019-08" db="EMBL/GenBank/DDBJ databases">
        <title>The improved chromosome-level genome for the pearl oyster Pinctada fucata martensii using PacBio sequencing and Hi-C.</title>
        <authorList>
            <person name="Zheng Z."/>
        </authorList>
    </citation>
    <scope>NUCLEOTIDE SEQUENCE</scope>
    <source>
        <strain evidence="2">ZZ-2019</strain>
        <tissue evidence="2">Adductor muscle</tissue>
    </source>
</reference>
<comment type="caution">
    <text evidence="2">The sequence shown here is derived from an EMBL/GenBank/DDBJ whole genome shotgun (WGS) entry which is preliminary data.</text>
</comment>
<protein>
    <submittedName>
        <fullName evidence="2">Uncharacterized protein</fullName>
    </submittedName>
</protein>
<proteinExistence type="predicted"/>
<organism evidence="2 3">
    <name type="scientific">Pinctada imbricata</name>
    <name type="common">Atlantic pearl-oyster</name>
    <name type="synonym">Pinctada martensii</name>
    <dbReference type="NCBI Taxonomy" id="66713"/>
    <lineage>
        <taxon>Eukaryota</taxon>
        <taxon>Metazoa</taxon>
        <taxon>Spiralia</taxon>
        <taxon>Lophotrochozoa</taxon>
        <taxon>Mollusca</taxon>
        <taxon>Bivalvia</taxon>
        <taxon>Autobranchia</taxon>
        <taxon>Pteriomorphia</taxon>
        <taxon>Pterioida</taxon>
        <taxon>Pterioidea</taxon>
        <taxon>Pteriidae</taxon>
        <taxon>Pinctada</taxon>
    </lineage>
</organism>
<feature type="compositionally biased region" description="Polar residues" evidence="1">
    <location>
        <begin position="371"/>
        <end position="380"/>
    </location>
</feature>
<feature type="compositionally biased region" description="Polar residues" evidence="1">
    <location>
        <begin position="248"/>
        <end position="260"/>
    </location>
</feature>
<feature type="region of interest" description="Disordered" evidence="1">
    <location>
        <begin position="1"/>
        <end position="34"/>
    </location>
</feature>
<sequence>MERQTLDDKGYTLLPPIRRSRCISPPTHGQNEVGKKMKSLKANTFDTINATEIRRPLLPSITPVGKGKTSIQPRKNTVLELGSEGRNTELKGMKLKDNGNNLREVPLKQPTPRGDSQKTSDNKDYEHRGRSRVPRPPSVPCRRRRQDSESGPNQRPFPATADIKKRCTDITSNNGDGMRMGAVEYKEKSKTAFTDIQVPLQRKSAGSPTPKPVSPFSEFQNDLQEQMTSLIDMFDSYAPSPEDKLQIKGSQTDEQSPNLQSYDNRLSEFTIDVEFRPLTTDTISKRSDAVIGVVKKAPQEVKPLPRYRYLSFHKKDLIEFKEDQFEVPDVTEERGNDGNENETKTEVENNVVNLGRATVTLDKQEDDRKTVITSSSAQAHSDSEREQHELFADDKKSGGTYVVTSTKDKNGKDIQEPRVRKKYLAMVPSGFQSEKKRRRRTKELQKVL</sequence>
<accession>A0AA89C0W0</accession>
<feature type="compositionally biased region" description="Basic and acidic residues" evidence="1">
    <location>
        <begin position="1"/>
        <end position="10"/>
    </location>
</feature>
<keyword evidence="3" id="KW-1185">Reference proteome</keyword>
<feature type="region of interest" description="Disordered" evidence="1">
    <location>
        <begin position="328"/>
        <end position="350"/>
    </location>
</feature>
<evidence type="ECO:0000313" key="2">
    <source>
        <dbReference type="EMBL" id="KAK3097857.1"/>
    </source>
</evidence>
<feature type="compositionally biased region" description="Basic and acidic residues" evidence="1">
    <location>
        <begin position="381"/>
        <end position="397"/>
    </location>
</feature>